<keyword evidence="2 4" id="KW-0418">Kinase</keyword>
<dbReference type="CDD" id="cd01166">
    <property type="entry name" value="KdgK"/>
    <property type="match status" value="1"/>
</dbReference>
<feature type="domain" description="Carbohydrate kinase PfkB" evidence="3">
    <location>
        <begin position="5"/>
        <end position="298"/>
    </location>
</feature>
<name>R6MZM5_9FIRM</name>
<dbReference type="Pfam" id="PF00294">
    <property type="entry name" value="PfkB"/>
    <property type="match status" value="1"/>
</dbReference>
<organism evidence="4 5">
    <name type="scientific">[Clostridium] leptum CAG:27</name>
    <dbReference type="NCBI Taxonomy" id="1263068"/>
    <lineage>
        <taxon>Bacteria</taxon>
        <taxon>Bacillati</taxon>
        <taxon>Bacillota</taxon>
        <taxon>Clostridia</taxon>
        <taxon>Eubacteriales</taxon>
        <taxon>Oscillospiraceae</taxon>
        <taxon>Oscillospiraceae incertae sedis</taxon>
    </lineage>
</organism>
<dbReference type="InterPro" id="IPR029056">
    <property type="entry name" value="Ribokinase-like"/>
</dbReference>
<dbReference type="AlphaFoldDB" id="R6MZM5"/>
<gene>
    <name evidence="4" type="ORF">BN578_00744</name>
</gene>
<comment type="caution">
    <text evidence="4">The sequence shown here is derived from an EMBL/GenBank/DDBJ whole genome shotgun (WGS) entry which is preliminary data.</text>
</comment>
<evidence type="ECO:0000313" key="5">
    <source>
        <dbReference type="Proteomes" id="UP000018168"/>
    </source>
</evidence>
<dbReference type="GO" id="GO:0005829">
    <property type="term" value="C:cytosol"/>
    <property type="evidence" value="ECO:0007669"/>
    <property type="project" value="TreeGrafter"/>
</dbReference>
<dbReference type="PANTHER" id="PTHR10584">
    <property type="entry name" value="SUGAR KINASE"/>
    <property type="match status" value="1"/>
</dbReference>
<dbReference type="EMBL" id="CBEP010000099">
    <property type="protein sequence ID" value="CDC05213.1"/>
    <property type="molecule type" value="Genomic_DNA"/>
</dbReference>
<dbReference type="PROSITE" id="PS00583">
    <property type="entry name" value="PFKB_KINASES_1"/>
    <property type="match status" value="1"/>
</dbReference>
<dbReference type="GO" id="GO:0016301">
    <property type="term" value="F:kinase activity"/>
    <property type="evidence" value="ECO:0007669"/>
    <property type="project" value="UniProtKB-KW"/>
</dbReference>
<dbReference type="SUPFAM" id="SSF53613">
    <property type="entry name" value="Ribokinase-like"/>
    <property type="match status" value="1"/>
</dbReference>
<evidence type="ECO:0000313" key="4">
    <source>
        <dbReference type="EMBL" id="CDC05213.1"/>
    </source>
</evidence>
<dbReference type="Gene3D" id="3.40.1190.20">
    <property type="match status" value="1"/>
</dbReference>
<proteinExistence type="predicted"/>
<protein>
    <submittedName>
        <fullName evidence="4">Kinase PfkB family</fullName>
    </submittedName>
</protein>
<evidence type="ECO:0000256" key="2">
    <source>
        <dbReference type="ARBA" id="ARBA00022777"/>
    </source>
</evidence>
<reference evidence="4" key="1">
    <citation type="submission" date="2012-11" db="EMBL/GenBank/DDBJ databases">
        <title>Dependencies among metagenomic species, viruses, plasmids and units of genetic variation.</title>
        <authorList>
            <person name="Nielsen H.B."/>
            <person name="Almeida M."/>
            <person name="Juncker A.S."/>
            <person name="Rasmussen S."/>
            <person name="Li J."/>
            <person name="Sunagawa S."/>
            <person name="Plichta D."/>
            <person name="Gautier L."/>
            <person name="Le Chatelier E."/>
            <person name="Peletier E."/>
            <person name="Bonde I."/>
            <person name="Nielsen T."/>
            <person name="Manichanh C."/>
            <person name="Arumugam M."/>
            <person name="Batto J."/>
            <person name="Santos M.B.Q.D."/>
            <person name="Blom N."/>
            <person name="Borruel N."/>
            <person name="Burgdorf K.S."/>
            <person name="Boumezbeur F."/>
            <person name="Casellas F."/>
            <person name="Dore J."/>
            <person name="Guarner F."/>
            <person name="Hansen T."/>
            <person name="Hildebrand F."/>
            <person name="Kaas R.S."/>
            <person name="Kennedy S."/>
            <person name="Kristiansen K."/>
            <person name="Kultima J.R."/>
            <person name="Leonard P."/>
            <person name="Levenez F."/>
            <person name="Lund O."/>
            <person name="Moumen B."/>
            <person name="Le Paslier D."/>
            <person name="Pons N."/>
            <person name="Pedersen O."/>
            <person name="Prifti E."/>
            <person name="Qin J."/>
            <person name="Raes J."/>
            <person name="Tap J."/>
            <person name="Tims S."/>
            <person name="Ussery D.W."/>
            <person name="Yamada T."/>
            <person name="MetaHit consortium"/>
            <person name="Renault P."/>
            <person name="Sicheritz-Ponten T."/>
            <person name="Bork P."/>
            <person name="Wang J."/>
            <person name="Brunak S."/>
            <person name="Ehrlich S.D."/>
        </authorList>
    </citation>
    <scope>NUCLEOTIDE SEQUENCE [LARGE SCALE GENOMIC DNA]</scope>
</reference>
<dbReference type="Proteomes" id="UP000018168">
    <property type="component" value="Unassembled WGS sequence"/>
</dbReference>
<dbReference type="InterPro" id="IPR011611">
    <property type="entry name" value="PfkB_dom"/>
</dbReference>
<sequence>MSFIKILCVGLMVCDLLIKPVTRETLSADSAKAEAIRMLVGGDAFNVASNLSALGTETTLYSAVGEDAFGAFALDYAEKLGVSTQWIKTTDGPTSVTAVLIHPDGERSFVVQRGASHELKERQISDDLLRKYDLLYIGSACGIPGLDGEGLTKLLHRAKVLDCKTAMDITGNPTRRSAAQLLPALPNLDFFLPSAYEAMDLSGRDSPGKAADYFHEKGVPVVAVKMGGQGALLSAGGKQEVFPAYEGPVVDTTGAGDAFVAGFLAALSRGESLPGCVQIGNGAGAKCVERLGSSGTLPAYQELISFTGLHRE</sequence>
<dbReference type="PANTHER" id="PTHR10584:SF166">
    <property type="entry name" value="RIBOKINASE"/>
    <property type="match status" value="1"/>
</dbReference>
<evidence type="ECO:0000256" key="1">
    <source>
        <dbReference type="ARBA" id="ARBA00022679"/>
    </source>
</evidence>
<dbReference type="InterPro" id="IPR002173">
    <property type="entry name" value="Carboh/pur_kinase_PfkB_CS"/>
</dbReference>
<evidence type="ECO:0000259" key="3">
    <source>
        <dbReference type="Pfam" id="PF00294"/>
    </source>
</evidence>
<accession>R6MZM5</accession>
<dbReference type="PROSITE" id="PS00584">
    <property type="entry name" value="PFKB_KINASES_2"/>
    <property type="match status" value="1"/>
</dbReference>
<keyword evidence="1" id="KW-0808">Transferase</keyword>